<dbReference type="GO" id="GO:0015074">
    <property type="term" value="P:DNA integration"/>
    <property type="evidence" value="ECO:0007669"/>
    <property type="project" value="UniProtKB-KW"/>
</dbReference>
<dbReference type="InterPro" id="IPR010998">
    <property type="entry name" value="Integrase_recombinase_N"/>
</dbReference>
<evidence type="ECO:0000256" key="1">
    <source>
        <dbReference type="ARBA" id="ARBA00022908"/>
    </source>
</evidence>
<gene>
    <name evidence="7" type="ORF">BFG52_08250</name>
</gene>
<dbReference type="STRING" id="1789224.BFG52_08250"/>
<dbReference type="InterPro" id="IPR050090">
    <property type="entry name" value="Tyrosine_recombinase_XerCD"/>
</dbReference>
<keyword evidence="1" id="KW-0229">DNA integration</keyword>
<dbReference type="PANTHER" id="PTHR30349">
    <property type="entry name" value="PHAGE INTEGRASE-RELATED"/>
    <property type="match status" value="1"/>
</dbReference>
<dbReference type="GO" id="GO:0006310">
    <property type="term" value="P:DNA recombination"/>
    <property type="evidence" value="ECO:0007669"/>
    <property type="project" value="UniProtKB-KW"/>
</dbReference>
<dbReference type="RefSeq" id="WP_067554601.1">
    <property type="nucleotide sequence ID" value="NZ_CP016895.1"/>
</dbReference>
<dbReference type="SUPFAM" id="SSF56349">
    <property type="entry name" value="DNA breaking-rejoining enzymes"/>
    <property type="match status" value="1"/>
</dbReference>
<dbReference type="KEGG" id="ala:BFG52_08250"/>
<dbReference type="InterPro" id="IPR002104">
    <property type="entry name" value="Integrase_catalytic"/>
</dbReference>
<dbReference type="PANTHER" id="PTHR30349:SF94">
    <property type="entry name" value="INTEGRASE_RECOMBINASE HI_1414-RELATED"/>
    <property type="match status" value="1"/>
</dbReference>
<dbReference type="Proteomes" id="UP000093391">
    <property type="component" value="Chromosome"/>
</dbReference>
<keyword evidence="8" id="KW-1185">Reference proteome</keyword>
<evidence type="ECO:0000259" key="6">
    <source>
        <dbReference type="PROSITE" id="PS51900"/>
    </source>
</evidence>
<dbReference type="InterPro" id="IPR011010">
    <property type="entry name" value="DNA_brk_join_enz"/>
</dbReference>
<dbReference type="Gene3D" id="1.10.443.10">
    <property type="entry name" value="Intergrase catalytic core"/>
    <property type="match status" value="1"/>
</dbReference>
<evidence type="ECO:0000256" key="2">
    <source>
        <dbReference type="ARBA" id="ARBA00023125"/>
    </source>
</evidence>
<dbReference type="InterPro" id="IPR044068">
    <property type="entry name" value="CB"/>
</dbReference>
<keyword evidence="2 4" id="KW-0238">DNA-binding</keyword>
<organism evidence="7 8">
    <name type="scientific">Acinetobacter larvae</name>
    <dbReference type="NCBI Taxonomy" id="1789224"/>
    <lineage>
        <taxon>Bacteria</taxon>
        <taxon>Pseudomonadati</taxon>
        <taxon>Pseudomonadota</taxon>
        <taxon>Gammaproteobacteria</taxon>
        <taxon>Moraxellales</taxon>
        <taxon>Moraxellaceae</taxon>
        <taxon>Acinetobacter</taxon>
    </lineage>
</organism>
<protein>
    <submittedName>
        <fullName evidence="7">Integrase</fullName>
    </submittedName>
</protein>
<evidence type="ECO:0000256" key="3">
    <source>
        <dbReference type="ARBA" id="ARBA00023172"/>
    </source>
</evidence>
<evidence type="ECO:0000259" key="5">
    <source>
        <dbReference type="PROSITE" id="PS51898"/>
    </source>
</evidence>
<dbReference type="CDD" id="cd00796">
    <property type="entry name" value="INT_Rci_Hp1_C"/>
    <property type="match status" value="1"/>
</dbReference>
<dbReference type="InterPro" id="IPR013762">
    <property type="entry name" value="Integrase-like_cat_sf"/>
</dbReference>
<dbReference type="OrthoDB" id="9057547at2"/>
<dbReference type="Pfam" id="PF00589">
    <property type="entry name" value="Phage_integrase"/>
    <property type="match status" value="1"/>
</dbReference>
<evidence type="ECO:0000313" key="8">
    <source>
        <dbReference type="Proteomes" id="UP000093391"/>
    </source>
</evidence>
<dbReference type="PROSITE" id="PS51900">
    <property type="entry name" value="CB"/>
    <property type="match status" value="1"/>
</dbReference>
<evidence type="ECO:0000313" key="7">
    <source>
        <dbReference type="EMBL" id="AOA58347.1"/>
    </source>
</evidence>
<dbReference type="AlphaFoldDB" id="A0A1B2LZJ9"/>
<accession>A0A1B2LZJ9</accession>
<evidence type="ECO:0000256" key="4">
    <source>
        <dbReference type="PROSITE-ProRule" id="PRU01248"/>
    </source>
</evidence>
<dbReference type="GO" id="GO:0003677">
    <property type="term" value="F:DNA binding"/>
    <property type="evidence" value="ECO:0007669"/>
    <property type="project" value="UniProtKB-UniRule"/>
</dbReference>
<feature type="domain" description="Tyr recombinase" evidence="5">
    <location>
        <begin position="164"/>
        <end position="336"/>
    </location>
</feature>
<dbReference type="EMBL" id="CP016895">
    <property type="protein sequence ID" value="AOA58347.1"/>
    <property type="molecule type" value="Genomic_DNA"/>
</dbReference>
<reference evidence="7 8" key="1">
    <citation type="submission" date="2016-08" db="EMBL/GenBank/DDBJ databases">
        <authorList>
            <person name="Seilhamer J.J."/>
        </authorList>
    </citation>
    <scope>NUCLEOTIDE SEQUENCE [LARGE SCALE GENOMIC DNA]</scope>
    <source>
        <strain evidence="7 8">BRTC-1</strain>
    </source>
</reference>
<feature type="domain" description="Core-binding (CB)" evidence="6">
    <location>
        <begin position="61"/>
        <end position="142"/>
    </location>
</feature>
<proteinExistence type="predicted"/>
<dbReference type="Gene3D" id="1.10.150.130">
    <property type="match status" value="1"/>
</dbReference>
<sequence length="339" mass="39851">MKIPKPRKRGDAYRIEIMINGKRLSATRDTARECEQWAATKLLEHKSSNGQTVENDAKPPYSFKQLFDEYWDKVGKHSKSKNWILSQYNTFDRKLGVIAHKSIYEITPQDLTLWRNKRIKEVSDNTVLKEISLYSAMFTYAQKEMFLLDSNVWMQITKPSKPESRYRRISQDEINTMLELLEYEIGQVPSKPQHYVAWGFLFAIETAMRRGEILSMQRSEIYDGYVHLPKTKNGTKRNVPLSLFAKELLNLIPHEDEKIIPQTSDAFRQLWERRKLKSNIDDLHFHDTRHEAISRMVKDRKLPVEILAKITGHKKIEVLVNVYYNPDADELVEMFNSQG</sequence>
<name>A0A1B2LZJ9_9GAMM</name>
<dbReference type="PROSITE" id="PS51898">
    <property type="entry name" value="TYR_RECOMBINASE"/>
    <property type="match status" value="1"/>
</dbReference>
<keyword evidence="3" id="KW-0233">DNA recombination</keyword>